<reference evidence="1 2" key="1">
    <citation type="submission" date="2024-08" db="EMBL/GenBank/DDBJ databases">
        <title>Gnathostoma spinigerum genome.</title>
        <authorList>
            <person name="Gonzalez-Bertolin B."/>
            <person name="Monzon S."/>
            <person name="Zaballos A."/>
            <person name="Jimenez P."/>
            <person name="Dekumyoy P."/>
            <person name="Varona S."/>
            <person name="Cuesta I."/>
            <person name="Sumanam S."/>
            <person name="Adisakwattana P."/>
            <person name="Gasser R.B."/>
            <person name="Hernandez-Gonzalez A."/>
            <person name="Young N.D."/>
            <person name="Perteguer M.J."/>
        </authorList>
    </citation>
    <scope>NUCLEOTIDE SEQUENCE [LARGE SCALE GENOMIC DNA]</scope>
    <source>
        <strain evidence="1">AL3</strain>
        <tissue evidence="1">Liver</tissue>
    </source>
</reference>
<gene>
    <name evidence="1" type="ORF">AB6A40_008930</name>
</gene>
<evidence type="ECO:0000313" key="1">
    <source>
        <dbReference type="EMBL" id="MFH4982221.1"/>
    </source>
</evidence>
<protein>
    <submittedName>
        <fullName evidence="1">Uncharacterized protein</fullName>
    </submittedName>
</protein>
<organism evidence="1 2">
    <name type="scientific">Gnathostoma spinigerum</name>
    <dbReference type="NCBI Taxonomy" id="75299"/>
    <lineage>
        <taxon>Eukaryota</taxon>
        <taxon>Metazoa</taxon>
        <taxon>Ecdysozoa</taxon>
        <taxon>Nematoda</taxon>
        <taxon>Chromadorea</taxon>
        <taxon>Rhabditida</taxon>
        <taxon>Spirurina</taxon>
        <taxon>Gnathostomatomorpha</taxon>
        <taxon>Gnathostomatoidea</taxon>
        <taxon>Gnathostomatidae</taxon>
        <taxon>Gnathostoma</taxon>
    </lineage>
</organism>
<dbReference type="Proteomes" id="UP001608902">
    <property type="component" value="Unassembled WGS sequence"/>
</dbReference>
<accession>A0ABD6EQV2</accession>
<sequence>MILTDAGAFTAVKATCARGGTLSATKLDQKSERSTDAEETLAVRPAVKAENSIAKQQIEVTSVGGNTVLEEP</sequence>
<name>A0ABD6EQV2_9BILA</name>
<dbReference type="EMBL" id="JBGFUD010008778">
    <property type="protein sequence ID" value="MFH4982221.1"/>
    <property type="molecule type" value="Genomic_DNA"/>
</dbReference>
<comment type="caution">
    <text evidence="1">The sequence shown here is derived from an EMBL/GenBank/DDBJ whole genome shotgun (WGS) entry which is preliminary data.</text>
</comment>
<proteinExistence type="predicted"/>
<keyword evidence="2" id="KW-1185">Reference proteome</keyword>
<dbReference type="AlphaFoldDB" id="A0ABD6EQV2"/>
<evidence type="ECO:0000313" key="2">
    <source>
        <dbReference type="Proteomes" id="UP001608902"/>
    </source>
</evidence>